<sequence>MAPPRRDLPNQGNLENLVANLTTIVQGLPTPELSGVLSVLGEVTYARAMSRARAINVNMNLDGNLRKAIEAPKRNGKALAGLATIAEAIGDCFMIEAHFRRRLPLSIMSVYQFDNTSLEVPITNDLCNVNREINQPIIDSISKPLRIMTHKASNPFVLIHLFVGVLIDGDLSIFNNKLCYSCNRKYNFDTVYRVYFVTLIACDMFSKEKVWNQNYFVPLTIWTIACDMFSKEKVWNQNYFVPLTIWTGITHPPMCGKSGFYPQSEVCEAPIDPRKVLRQARFDHRKRSNTTAQAETNHRCANTACSSRDSIALAANTSAPNANEAG</sequence>
<accession>A0ABR0VSE6</accession>
<protein>
    <submittedName>
        <fullName evidence="1">Uncharacterized protein</fullName>
    </submittedName>
</protein>
<comment type="caution">
    <text evidence="1">The sequence shown here is derived from an EMBL/GenBank/DDBJ whole genome shotgun (WGS) entry which is preliminary data.</text>
</comment>
<gene>
    <name evidence="1" type="ORF">DH2020_029053</name>
</gene>
<proteinExistence type="predicted"/>
<name>A0ABR0VSE6_REHGL</name>
<reference evidence="1 2" key="1">
    <citation type="journal article" date="2021" name="Comput. Struct. Biotechnol. J.">
        <title>De novo genome assembly of the potent medicinal plant Rehmannia glutinosa using nanopore technology.</title>
        <authorList>
            <person name="Ma L."/>
            <person name="Dong C."/>
            <person name="Song C."/>
            <person name="Wang X."/>
            <person name="Zheng X."/>
            <person name="Niu Y."/>
            <person name="Chen S."/>
            <person name="Feng W."/>
        </authorList>
    </citation>
    <scope>NUCLEOTIDE SEQUENCE [LARGE SCALE GENOMIC DNA]</scope>
    <source>
        <strain evidence="1">DH-2019</strain>
    </source>
</reference>
<dbReference type="Proteomes" id="UP001318860">
    <property type="component" value="Unassembled WGS sequence"/>
</dbReference>
<keyword evidence="2" id="KW-1185">Reference proteome</keyword>
<dbReference type="EMBL" id="JABTTQ020000873">
    <property type="protein sequence ID" value="KAK6137206.1"/>
    <property type="molecule type" value="Genomic_DNA"/>
</dbReference>
<evidence type="ECO:0000313" key="2">
    <source>
        <dbReference type="Proteomes" id="UP001318860"/>
    </source>
</evidence>
<organism evidence="1 2">
    <name type="scientific">Rehmannia glutinosa</name>
    <name type="common">Chinese foxglove</name>
    <dbReference type="NCBI Taxonomy" id="99300"/>
    <lineage>
        <taxon>Eukaryota</taxon>
        <taxon>Viridiplantae</taxon>
        <taxon>Streptophyta</taxon>
        <taxon>Embryophyta</taxon>
        <taxon>Tracheophyta</taxon>
        <taxon>Spermatophyta</taxon>
        <taxon>Magnoliopsida</taxon>
        <taxon>eudicotyledons</taxon>
        <taxon>Gunneridae</taxon>
        <taxon>Pentapetalae</taxon>
        <taxon>asterids</taxon>
        <taxon>lamiids</taxon>
        <taxon>Lamiales</taxon>
        <taxon>Orobanchaceae</taxon>
        <taxon>Rehmannieae</taxon>
        <taxon>Rehmannia</taxon>
    </lineage>
</organism>
<evidence type="ECO:0000313" key="1">
    <source>
        <dbReference type="EMBL" id="KAK6137206.1"/>
    </source>
</evidence>